<keyword evidence="3" id="KW-0540">Nuclease</keyword>
<dbReference type="PANTHER" id="PTHR12302">
    <property type="entry name" value="EBNA2 BINDING PROTEIN P100"/>
    <property type="match status" value="1"/>
</dbReference>
<dbReference type="EMBL" id="FMBM01000002">
    <property type="protein sequence ID" value="SCC82436.1"/>
    <property type="molecule type" value="Genomic_DNA"/>
</dbReference>
<evidence type="ECO:0000259" key="1">
    <source>
        <dbReference type="PROSITE" id="PS50830"/>
    </source>
</evidence>
<dbReference type="OrthoDB" id="9805504at2"/>
<dbReference type="Pfam" id="PF00565">
    <property type="entry name" value="SNase"/>
    <property type="match status" value="1"/>
</dbReference>
<reference evidence="2 4" key="1">
    <citation type="submission" date="2015-09" db="EMBL/GenBank/DDBJ databases">
        <title>Identification and resolution of microdiversity through metagenomic sequencing of parallel consortia.</title>
        <authorList>
            <person name="Nelson W.C."/>
            <person name="Romine M.F."/>
            <person name="Lindemann S.R."/>
        </authorList>
    </citation>
    <scope>NUCLEOTIDE SEQUENCE [LARGE SCALE GENOMIC DNA]</scope>
    <source>
        <strain evidence="2">HL-109</strain>
    </source>
</reference>
<keyword evidence="3" id="KW-0255">Endonuclease</keyword>
<dbReference type="Proteomes" id="UP000182800">
    <property type="component" value="Unassembled WGS sequence"/>
</dbReference>
<evidence type="ECO:0000313" key="5">
    <source>
        <dbReference type="Proteomes" id="UP000182800"/>
    </source>
</evidence>
<keyword evidence="3" id="KW-0378">Hydrolase</keyword>
<feature type="domain" description="TNase-like" evidence="1">
    <location>
        <begin position="57"/>
        <end position="173"/>
    </location>
</feature>
<gene>
    <name evidence="3" type="ORF">GA0071312_3428</name>
    <name evidence="2" type="ORF">HLUCCO17_06370</name>
</gene>
<dbReference type="Proteomes" id="UP000050497">
    <property type="component" value="Unassembled WGS sequence"/>
</dbReference>
<organism evidence="2 4">
    <name type="scientific">Saliniramus fredricksonii</name>
    <dbReference type="NCBI Taxonomy" id="1653334"/>
    <lineage>
        <taxon>Bacteria</taxon>
        <taxon>Pseudomonadati</taxon>
        <taxon>Pseudomonadota</taxon>
        <taxon>Alphaproteobacteria</taxon>
        <taxon>Hyphomicrobiales</taxon>
        <taxon>Salinarimonadaceae</taxon>
        <taxon>Saliniramus</taxon>
    </lineage>
</organism>
<dbReference type="Gene3D" id="2.40.50.90">
    <property type="match status" value="1"/>
</dbReference>
<accession>A0A0P8A8Q7</accession>
<dbReference type="InterPro" id="IPR035437">
    <property type="entry name" value="SNase_OB-fold_sf"/>
</dbReference>
<evidence type="ECO:0000313" key="4">
    <source>
        <dbReference type="Proteomes" id="UP000050497"/>
    </source>
</evidence>
<dbReference type="SMART" id="SM00318">
    <property type="entry name" value="SNc"/>
    <property type="match status" value="1"/>
</dbReference>
<sequence length="267" mass="29039">MNSRLTSLIIIALIGALAFWDEAPWQSENGPSTVEPVVITDARSGSTLATRLTGPVRVVDGDTIRLGAHRIRLHGIDAPESDQACLDPQGAPWACGDAATERLSDLIGDDPVYCSERDIDRYQRIIGECFADGSNLNAALVAEGFAFAYRRFSLDYAALEDEAREARRGIWAGTVQAPWDHRRDPQHVVIPDVGATGSTSAAQDAGSGLQPPGDCVIKGNINRGGERIYHTPDSHSYSRTRIDESRGEHWFCTEEEARAAGWRAPRG</sequence>
<dbReference type="InterPro" id="IPR016071">
    <property type="entry name" value="Staphylococal_nuclease_OB-fold"/>
</dbReference>
<dbReference type="AlphaFoldDB" id="A0A0P8A8Q7"/>
<dbReference type="PROSITE" id="PS50830">
    <property type="entry name" value="TNASE_3"/>
    <property type="match status" value="1"/>
</dbReference>
<comment type="caution">
    <text evidence="2">The sequence shown here is derived from an EMBL/GenBank/DDBJ whole genome shotgun (WGS) entry which is preliminary data.</text>
</comment>
<proteinExistence type="predicted"/>
<evidence type="ECO:0000313" key="3">
    <source>
        <dbReference type="EMBL" id="SCC82436.1"/>
    </source>
</evidence>
<dbReference type="SUPFAM" id="SSF50199">
    <property type="entry name" value="Staphylococcal nuclease"/>
    <property type="match status" value="1"/>
</dbReference>
<dbReference type="EMBL" id="LJSX01000007">
    <property type="protein sequence ID" value="KPQ11529.1"/>
    <property type="molecule type" value="Genomic_DNA"/>
</dbReference>
<dbReference type="PATRIC" id="fig|1653334.4.peg.2350"/>
<name>A0A0P8A8Q7_9HYPH</name>
<dbReference type="STRING" id="1653334.GA0071312_3428"/>
<keyword evidence="5" id="KW-1185">Reference proteome</keyword>
<evidence type="ECO:0000313" key="2">
    <source>
        <dbReference type="EMBL" id="KPQ11529.1"/>
    </source>
</evidence>
<reference evidence="3 5" key="2">
    <citation type="submission" date="2016-08" db="EMBL/GenBank/DDBJ databases">
        <authorList>
            <person name="Varghese N."/>
            <person name="Submissions Spin"/>
        </authorList>
    </citation>
    <scope>NUCLEOTIDE SEQUENCE [LARGE SCALE GENOMIC DNA]</scope>
    <source>
        <strain evidence="3 5">HL-109</strain>
    </source>
</reference>
<protein>
    <submittedName>
        <fullName evidence="3">Endonuclease YncB, thermonuclease family</fullName>
    </submittedName>
    <submittedName>
        <fullName evidence="2">Micrococcal nuclease related protein</fullName>
    </submittedName>
</protein>
<dbReference type="GO" id="GO:0004519">
    <property type="term" value="F:endonuclease activity"/>
    <property type="evidence" value="ECO:0007669"/>
    <property type="project" value="UniProtKB-KW"/>
</dbReference>
<dbReference type="PANTHER" id="PTHR12302:SF26">
    <property type="entry name" value="BLR1266 PROTEIN"/>
    <property type="match status" value="1"/>
</dbReference>